<name>A0A1H3MP43_9BACI</name>
<dbReference type="EMBL" id="FNPI01000003">
    <property type="protein sequence ID" value="SDY78502.1"/>
    <property type="molecule type" value="Genomic_DNA"/>
</dbReference>
<feature type="coiled-coil region" evidence="1">
    <location>
        <begin position="166"/>
        <end position="196"/>
    </location>
</feature>
<sequence>MRKFASFIILSVICFMLIACSDDNPAESMYGHLEEAVQIEKAVEGKQTPLADAENDEYDLYEEMLSLSDLEEIESLSKQAIESAEKRRTLVQEEKAIIDEAYEQFLLSVPFIEAFEEEAIQSQAEEMVEVMKDRYETYQELYSEYVATIDLDVRLYTLVYQEDLTIDQLQEQHDLVNEAYQRINDLNQRFNEYTSSFNDAKRSFYDVADLDVVFDDA</sequence>
<evidence type="ECO:0000256" key="1">
    <source>
        <dbReference type="SAM" id="Coils"/>
    </source>
</evidence>
<dbReference type="Pfam" id="PF10368">
    <property type="entry name" value="YkyA"/>
    <property type="match status" value="1"/>
</dbReference>
<organism evidence="3 4">
    <name type="scientific">Evansella caseinilytica</name>
    <dbReference type="NCBI Taxonomy" id="1503961"/>
    <lineage>
        <taxon>Bacteria</taxon>
        <taxon>Bacillati</taxon>
        <taxon>Bacillota</taxon>
        <taxon>Bacilli</taxon>
        <taxon>Bacillales</taxon>
        <taxon>Bacillaceae</taxon>
        <taxon>Evansella</taxon>
    </lineage>
</organism>
<keyword evidence="3" id="KW-0449">Lipoprotein</keyword>
<accession>A0A1H3MP43</accession>
<evidence type="ECO:0000256" key="2">
    <source>
        <dbReference type="SAM" id="SignalP"/>
    </source>
</evidence>
<dbReference type="SUPFAM" id="SSF140423">
    <property type="entry name" value="MW0975(SA0943)-like"/>
    <property type="match status" value="1"/>
</dbReference>
<feature type="chain" id="PRO_5011684931" evidence="2">
    <location>
        <begin position="22"/>
        <end position="217"/>
    </location>
</feature>
<evidence type="ECO:0000313" key="4">
    <source>
        <dbReference type="Proteomes" id="UP000198935"/>
    </source>
</evidence>
<dbReference type="InterPro" id="IPR019454">
    <property type="entry name" value="Lipoprot_YkyA-like"/>
</dbReference>
<dbReference type="Proteomes" id="UP000198935">
    <property type="component" value="Unassembled WGS sequence"/>
</dbReference>
<keyword evidence="1" id="KW-0175">Coiled coil</keyword>
<evidence type="ECO:0000313" key="3">
    <source>
        <dbReference type="EMBL" id="SDY78502.1"/>
    </source>
</evidence>
<keyword evidence="4" id="KW-1185">Reference proteome</keyword>
<gene>
    <name evidence="3" type="ORF">SAMN05421736_103297</name>
</gene>
<reference evidence="4" key="1">
    <citation type="submission" date="2016-10" db="EMBL/GenBank/DDBJ databases">
        <authorList>
            <person name="Varghese N."/>
            <person name="Submissions S."/>
        </authorList>
    </citation>
    <scope>NUCLEOTIDE SEQUENCE [LARGE SCALE GENOMIC DNA]</scope>
    <source>
        <strain evidence="4">SP</strain>
    </source>
</reference>
<protein>
    <submittedName>
        <fullName evidence="3">Putative cell-wall binding lipoprotein</fullName>
    </submittedName>
</protein>
<keyword evidence="2" id="KW-0732">Signal</keyword>
<proteinExistence type="predicted"/>
<dbReference type="InterPro" id="IPR036785">
    <property type="entry name" value="YkyA-like_sf"/>
</dbReference>
<dbReference type="AlphaFoldDB" id="A0A1H3MP43"/>
<dbReference type="OrthoDB" id="2576511at2"/>
<dbReference type="PROSITE" id="PS51257">
    <property type="entry name" value="PROKAR_LIPOPROTEIN"/>
    <property type="match status" value="1"/>
</dbReference>
<feature type="signal peptide" evidence="2">
    <location>
        <begin position="1"/>
        <end position="21"/>
    </location>
</feature>
<dbReference type="STRING" id="1503961.SAMN05421736_103297"/>
<dbReference type="Gene3D" id="1.20.120.570">
    <property type="entry name" value="YkyA-like"/>
    <property type="match status" value="1"/>
</dbReference>